<organism evidence="2 3">
    <name type="scientific">Enterococcus avium</name>
    <name type="common">Streptococcus avium</name>
    <dbReference type="NCBI Taxonomy" id="33945"/>
    <lineage>
        <taxon>Bacteria</taxon>
        <taxon>Bacillati</taxon>
        <taxon>Bacillota</taxon>
        <taxon>Bacilli</taxon>
        <taxon>Lactobacillales</taxon>
        <taxon>Enterococcaceae</taxon>
        <taxon>Enterococcus</taxon>
    </lineage>
</organism>
<dbReference type="AlphaFoldDB" id="A0A437UI96"/>
<evidence type="ECO:0000313" key="3">
    <source>
        <dbReference type="Proteomes" id="UP000288388"/>
    </source>
</evidence>
<reference evidence="2 3" key="1">
    <citation type="submission" date="2018-12" db="EMBL/GenBank/DDBJ databases">
        <title>A novel vanA-carrying plasmid in a clinical isolate of Enterococcus avium.</title>
        <authorList>
            <person name="Bernasconi O.J."/>
            <person name="Luzzaro F."/>
            <person name="Endimiani A."/>
        </authorList>
    </citation>
    <scope>NUCLEOTIDE SEQUENCE [LARGE SCALE GENOMIC DNA]</scope>
    <source>
        <strain evidence="2 3">LC0559/18</strain>
    </source>
</reference>
<accession>A0A437UI96</accession>
<dbReference type="EMBL" id="RYZS01000002">
    <property type="protein sequence ID" value="RVU93278.1"/>
    <property type="molecule type" value="Genomic_DNA"/>
</dbReference>
<proteinExistence type="predicted"/>
<protein>
    <submittedName>
        <fullName evidence="2">PqqD family protein</fullName>
    </submittedName>
</protein>
<comment type="caution">
    <text evidence="2">The sequence shown here is derived from an EMBL/GenBank/DDBJ whole genome shotgun (WGS) entry which is preliminary data.</text>
</comment>
<evidence type="ECO:0000313" key="1">
    <source>
        <dbReference type="EMBL" id="MDT2401710.1"/>
    </source>
</evidence>
<dbReference type="EMBL" id="JARPWH010000011">
    <property type="protein sequence ID" value="MDT2401710.1"/>
    <property type="molecule type" value="Genomic_DNA"/>
</dbReference>
<name>A0A437UI96_ENTAV</name>
<dbReference type="Proteomes" id="UP001260773">
    <property type="component" value="Unassembled WGS sequence"/>
</dbReference>
<sequence>MTKEQPQAVNPETQELLKRVYRLKEDLHYEVRDGIVFVITEQNAWIQRVLRKIHYKIPETSEMELDKYGSFILQQIDGKRTVKEIGENLGSAIEEANNQLYDRLLIYLHHLEKNEKYIELV</sequence>
<dbReference type="GeneID" id="69570433"/>
<gene>
    <name evidence="2" type="ORF">EK398_22935</name>
    <name evidence="1" type="ORF">P7D43_04940</name>
</gene>
<dbReference type="Gene3D" id="1.10.10.1150">
    <property type="entry name" value="Coenzyme PQQ synthesis protein D (PqqD)"/>
    <property type="match status" value="1"/>
</dbReference>
<reference evidence="1" key="2">
    <citation type="submission" date="2023-03" db="EMBL/GenBank/DDBJ databases">
        <authorList>
            <person name="Shen W."/>
            <person name="Cai J."/>
        </authorList>
    </citation>
    <scope>NUCLEOTIDE SEQUENCE</scope>
    <source>
        <strain evidence="1">P33-2</strain>
    </source>
</reference>
<evidence type="ECO:0000313" key="2">
    <source>
        <dbReference type="EMBL" id="RVU93278.1"/>
    </source>
</evidence>
<dbReference type="InterPro" id="IPR041881">
    <property type="entry name" value="PqqD_sf"/>
</dbReference>
<dbReference type="InterPro" id="IPR008792">
    <property type="entry name" value="PQQD"/>
</dbReference>
<dbReference type="Pfam" id="PF05402">
    <property type="entry name" value="PqqD"/>
    <property type="match status" value="1"/>
</dbReference>
<dbReference type="Proteomes" id="UP000288388">
    <property type="component" value="Unassembled WGS sequence"/>
</dbReference>
<dbReference type="RefSeq" id="WP_049219628.1">
    <property type="nucleotide sequence ID" value="NZ_CAKOCJ010000078.1"/>
</dbReference>